<dbReference type="AlphaFoldDB" id="G0LGV8"/>
<name>G0LGV8_HALWC</name>
<dbReference type="GO" id="GO:0005886">
    <property type="term" value="C:plasma membrane"/>
    <property type="evidence" value="ECO:0007669"/>
    <property type="project" value="TreeGrafter"/>
</dbReference>
<dbReference type="EMBL" id="FR746099">
    <property type="protein sequence ID" value="CCC39660.1"/>
    <property type="molecule type" value="Genomic_DNA"/>
</dbReference>
<dbReference type="Pfam" id="PF00005">
    <property type="entry name" value="ABC_tran"/>
    <property type="match status" value="1"/>
</dbReference>
<evidence type="ECO:0000256" key="6">
    <source>
        <dbReference type="ARBA" id="ARBA00056071"/>
    </source>
</evidence>
<keyword evidence="5" id="KW-0029">Amino-acid transport</keyword>
<keyword evidence="3" id="KW-0547">Nucleotide-binding</keyword>
<feature type="region of interest" description="Disordered" evidence="8">
    <location>
        <begin position="1"/>
        <end position="23"/>
    </location>
</feature>
<dbReference type="InterPro" id="IPR027417">
    <property type="entry name" value="P-loop_NTPase"/>
</dbReference>
<organism evidence="10 11">
    <name type="scientific">Haloquadratum walsbyi (strain DSM 16854 / JCM 12705 / C23)</name>
    <dbReference type="NCBI Taxonomy" id="768065"/>
    <lineage>
        <taxon>Archaea</taxon>
        <taxon>Methanobacteriati</taxon>
        <taxon>Methanobacteriota</taxon>
        <taxon>Stenosarchaea group</taxon>
        <taxon>Halobacteria</taxon>
        <taxon>Halobacteriales</taxon>
        <taxon>Haloferacaceae</taxon>
        <taxon>Haloquadratum</taxon>
    </lineage>
</organism>
<dbReference type="SUPFAM" id="SSF52540">
    <property type="entry name" value="P-loop containing nucleoside triphosphate hydrolases"/>
    <property type="match status" value="1"/>
</dbReference>
<feature type="domain" description="ABC transporter" evidence="9">
    <location>
        <begin position="31"/>
        <end position="276"/>
    </location>
</feature>
<dbReference type="PROSITE" id="PS50893">
    <property type="entry name" value="ABC_TRANSPORTER_2"/>
    <property type="match status" value="1"/>
</dbReference>
<evidence type="ECO:0000256" key="7">
    <source>
        <dbReference type="ARBA" id="ARBA00072811"/>
    </source>
</evidence>
<evidence type="ECO:0000313" key="10">
    <source>
        <dbReference type="EMBL" id="CCC39660.1"/>
    </source>
</evidence>
<evidence type="ECO:0000259" key="9">
    <source>
        <dbReference type="PROSITE" id="PS50893"/>
    </source>
</evidence>
<dbReference type="InterPro" id="IPR003593">
    <property type="entry name" value="AAA+_ATPase"/>
</dbReference>
<protein>
    <recommendedName>
        <fullName evidence="7">Probable branched-chain amino acid transport ATP-binding protein LivG</fullName>
    </recommendedName>
</protein>
<dbReference type="InterPro" id="IPR003439">
    <property type="entry name" value="ABC_transporter-like_ATP-bd"/>
</dbReference>
<accession>G0LGV8</accession>
<feature type="compositionally biased region" description="Polar residues" evidence="8">
    <location>
        <begin position="14"/>
        <end position="23"/>
    </location>
</feature>
<dbReference type="Proteomes" id="UP000007954">
    <property type="component" value="Chromosome"/>
</dbReference>
<dbReference type="InterPro" id="IPR032823">
    <property type="entry name" value="BCA_ABC_TP_C"/>
</dbReference>
<dbReference type="PANTHER" id="PTHR45772">
    <property type="entry name" value="CONSERVED COMPONENT OF ABC TRANSPORTER FOR NATURAL AMINO ACIDS-RELATED"/>
    <property type="match status" value="1"/>
</dbReference>
<evidence type="ECO:0000256" key="8">
    <source>
        <dbReference type="SAM" id="MobiDB-lite"/>
    </source>
</evidence>
<dbReference type="GeneID" id="12446416"/>
<dbReference type="Pfam" id="PF12399">
    <property type="entry name" value="BCA_ABC_TP_C"/>
    <property type="match status" value="1"/>
</dbReference>
<evidence type="ECO:0000256" key="1">
    <source>
        <dbReference type="ARBA" id="ARBA00005417"/>
    </source>
</evidence>
<comment type="similarity">
    <text evidence="1">Belongs to the ABC transporter superfamily.</text>
</comment>
<dbReference type="SMART" id="SM00382">
    <property type="entry name" value="AAA"/>
    <property type="match status" value="1"/>
</dbReference>
<gene>
    <name evidence="10" type="primary">livG1</name>
    <name evidence="10" type="ordered locus">Hqrw_1729</name>
</gene>
<dbReference type="KEGG" id="hwc:Hqrw_1729"/>
<comment type="function">
    <text evidence="6">Probable component of a branched-chain amino-acid transport system.</text>
</comment>
<evidence type="ECO:0000256" key="3">
    <source>
        <dbReference type="ARBA" id="ARBA00022741"/>
    </source>
</evidence>
<dbReference type="GO" id="GO:0016887">
    <property type="term" value="F:ATP hydrolysis activity"/>
    <property type="evidence" value="ECO:0007669"/>
    <property type="project" value="InterPro"/>
</dbReference>
<reference evidence="10 11" key="1">
    <citation type="journal article" date="2011" name="PLoS ONE">
        <title>Haloquadratum walsbyi: limited diversity in a global pond.</title>
        <authorList>
            <person name="Dyall-Smith M."/>
            <person name="Pfeiffer F."/>
            <person name="Klee K."/>
            <person name="Palm P."/>
            <person name="Gross K."/>
            <person name="Schuster S.C."/>
            <person name="Rampp M."/>
            <person name="Oesterhelt D."/>
        </authorList>
    </citation>
    <scope>NUCLEOTIDE SEQUENCE [LARGE SCALE GENOMIC DNA]</scope>
    <source>
        <strain evidence="11">DSM 16854 / JCM 12705 / C23</strain>
    </source>
</reference>
<dbReference type="RefSeq" id="WP_014555472.1">
    <property type="nucleotide sequence ID" value="NC_017459.1"/>
</dbReference>
<dbReference type="PANTHER" id="PTHR45772:SF9">
    <property type="entry name" value="CONSERVED COMPONENT OF ABC TRANSPORTER FOR NATURAL AMINO ACIDS"/>
    <property type="match status" value="1"/>
</dbReference>
<sequence>MSTDTDSNTDIESTDVSNTRTSTTASDDVLLETRGLTKEFGGLVATDDVNIRVERGEQVSLIGPNGAGKSTLINLITRRLEPTDGDIQFKNSSIVGLDPHEVVQRGVSKSFQTASIFPDLSVRENAEIAGLAAENGAFDFKLLTHRDSLTDVHQRARDTLEAVGLLDSADETAADLPYGDKRRLEIGIALAAEPDLLLMDEPTAGMSPEETNATVELIEEVKQALDLTFVLVEHDMEIVFNISDRIIVLNRGRVIAEGAPEDIRGNPDVQEAYLGGADL</sequence>
<dbReference type="FunFam" id="3.40.50.300:FF:000421">
    <property type="entry name" value="Branched-chain amino acid ABC transporter ATP-binding protein"/>
    <property type="match status" value="1"/>
</dbReference>
<evidence type="ECO:0000256" key="2">
    <source>
        <dbReference type="ARBA" id="ARBA00022448"/>
    </source>
</evidence>
<dbReference type="CDD" id="cd03219">
    <property type="entry name" value="ABC_Mj1267_LivG_branched"/>
    <property type="match status" value="1"/>
</dbReference>
<keyword evidence="4 10" id="KW-0067">ATP-binding</keyword>
<dbReference type="Gene3D" id="3.40.50.300">
    <property type="entry name" value="P-loop containing nucleotide triphosphate hydrolases"/>
    <property type="match status" value="1"/>
</dbReference>
<evidence type="ECO:0000256" key="4">
    <source>
        <dbReference type="ARBA" id="ARBA00022840"/>
    </source>
</evidence>
<evidence type="ECO:0000313" key="11">
    <source>
        <dbReference type="Proteomes" id="UP000007954"/>
    </source>
</evidence>
<dbReference type="GO" id="GO:0005524">
    <property type="term" value="F:ATP binding"/>
    <property type="evidence" value="ECO:0007669"/>
    <property type="project" value="UniProtKB-KW"/>
</dbReference>
<dbReference type="HOGENOM" id="CLU_000604_1_2_2"/>
<keyword evidence="2" id="KW-0813">Transport</keyword>
<proteinExistence type="inferred from homology"/>
<dbReference type="GO" id="GO:0006865">
    <property type="term" value="P:amino acid transport"/>
    <property type="evidence" value="ECO:0007669"/>
    <property type="project" value="UniProtKB-KW"/>
</dbReference>
<dbReference type="InterPro" id="IPR051120">
    <property type="entry name" value="ABC_AA/LPS_Transport"/>
</dbReference>
<evidence type="ECO:0000256" key="5">
    <source>
        <dbReference type="ARBA" id="ARBA00022970"/>
    </source>
</evidence>